<keyword evidence="7" id="KW-0862">Zinc</keyword>
<dbReference type="GO" id="GO:0005524">
    <property type="term" value="F:ATP binding"/>
    <property type="evidence" value="ECO:0007669"/>
    <property type="project" value="UniProtKB-KW"/>
</dbReference>
<dbReference type="RefSeq" id="WP_136378574.1">
    <property type="nucleotide sequence ID" value="NZ_SLUB01000006.1"/>
</dbReference>
<dbReference type="InterPro" id="IPR043129">
    <property type="entry name" value="ATPase_NBD"/>
</dbReference>
<evidence type="ECO:0000256" key="7">
    <source>
        <dbReference type="ARBA" id="ARBA00022833"/>
    </source>
</evidence>
<comment type="catalytic activity">
    <reaction evidence="12">
        <text>D-fructose + ATP = D-fructose 6-phosphate + ADP + H(+)</text>
        <dbReference type="Rhea" id="RHEA:16125"/>
        <dbReference type="ChEBI" id="CHEBI:15378"/>
        <dbReference type="ChEBI" id="CHEBI:30616"/>
        <dbReference type="ChEBI" id="CHEBI:37721"/>
        <dbReference type="ChEBI" id="CHEBI:61527"/>
        <dbReference type="ChEBI" id="CHEBI:456216"/>
        <dbReference type="EC" id="2.7.1.4"/>
    </reaction>
</comment>
<dbReference type="InterPro" id="IPR000600">
    <property type="entry name" value="ROK"/>
</dbReference>
<dbReference type="InterPro" id="IPR051804">
    <property type="entry name" value="Carb_Metab_Reg_Kinase/Isom"/>
</dbReference>
<keyword evidence="4" id="KW-0479">Metal-binding</keyword>
<evidence type="ECO:0000256" key="11">
    <source>
        <dbReference type="ARBA" id="ARBA00038887"/>
    </source>
</evidence>
<dbReference type="OrthoDB" id="9783435at2"/>
<dbReference type="EC" id="2.7.1.4" evidence="11"/>
<keyword evidence="3" id="KW-0808">Transferase</keyword>
<dbReference type="PANTHER" id="PTHR42742">
    <property type="entry name" value="TRANSCRIPTIONAL REPRESSOR MPRA"/>
    <property type="match status" value="1"/>
</dbReference>
<evidence type="ECO:0000256" key="12">
    <source>
        <dbReference type="ARBA" id="ARBA00048451"/>
    </source>
</evidence>
<dbReference type="GO" id="GO:0008865">
    <property type="term" value="F:fructokinase activity"/>
    <property type="evidence" value="ECO:0007669"/>
    <property type="project" value="UniProtKB-EC"/>
</dbReference>
<evidence type="ECO:0000256" key="4">
    <source>
        <dbReference type="ARBA" id="ARBA00022723"/>
    </source>
</evidence>
<dbReference type="PANTHER" id="PTHR42742:SF3">
    <property type="entry name" value="FRUCTOKINASE"/>
    <property type="match status" value="1"/>
</dbReference>
<evidence type="ECO:0000313" key="14">
    <source>
        <dbReference type="Proteomes" id="UP000306477"/>
    </source>
</evidence>
<accession>A0A4S3PWJ1</accession>
<evidence type="ECO:0000256" key="5">
    <source>
        <dbReference type="ARBA" id="ARBA00022741"/>
    </source>
</evidence>
<evidence type="ECO:0000256" key="8">
    <source>
        <dbReference type="ARBA" id="ARBA00022840"/>
    </source>
</evidence>
<evidence type="ECO:0000256" key="10">
    <source>
        <dbReference type="ARBA" id="ARBA00023277"/>
    </source>
</evidence>
<sequence length="290" mass="31587">MRIGGIEAGGTKFVCGVGNEHGEIYERVTFPTTTPEETMEKVFSFFQDKEVKAIGVGSFGPIDVDRASETYGYITQTPKVKWKNFNIVGALKNHFHVPIGFHTDVTAAALAESTWGAAKGLDSCLYMTVGTGIGVGAVIDGKPFQGLTHPEMGHILVKRHPNDRFEGFCPYHGDCLEGLAAGPALEKRWNKKGQELTDQPEVWEIESFYLAQALMNYILILSPKKIVVGGGVMKQEHLLPLVRKQVLELLNRYVAVPELTPENIDNYIVLPGLGDNAGLAGSIAFGVNGK</sequence>
<dbReference type="FunFam" id="3.30.420.40:FF:000136">
    <property type="entry name" value="Putative fructokinase"/>
    <property type="match status" value="1"/>
</dbReference>
<keyword evidence="10" id="KW-0119">Carbohydrate metabolism</keyword>
<dbReference type="EMBL" id="SLUB01000006">
    <property type="protein sequence ID" value="THE13934.1"/>
    <property type="molecule type" value="Genomic_DNA"/>
</dbReference>
<dbReference type="AlphaFoldDB" id="A0A4S3PWJ1"/>
<dbReference type="InterPro" id="IPR049874">
    <property type="entry name" value="ROK_cs"/>
</dbReference>
<comment type="similarity">
    <text evidence="2">Belongs to the ROK (NagC/XylR) family.</text>
</comment>
<comment type="cofactor">
    <cofactor evidence="1">
        <name>Mg(2+)</name>
        <dbReference type="ChEBI" id="CHEBI:18420"/>
    </cofactor>
</comment>
<dbReference type="FunFam" id="3.30.420.40:FF:000153">
    <property type="entry name" value="Putative fructokinase"/>
    <property type="match status" value="1"/>
</dbReference>
<dbReference type="GO" id="GO:0046872">
    <property type="term" value="F:metal ion binding"/>
    <property type="evidence" value="ECO:0007669"/>
    <property type="project" value="UniProtKB-KW"/>
</dbReference>
<evidence type="ECO:0000256" key="3">
    <source>
        <dbReference type="ARBA" id="ARBA00022679"/>
    </source>
</evidence>
<evidence type="ECO:0000256" key="1">
    <source>
        <dbReference type="ARBA" id="ARBA00001946"/>
    </source>
</evidence>
<protein>
    <recommendedName>
        <fullName evidence="11">fructokinase</fullName>
        <ecNumber evidence="11">2.7.1.4</ecNumber>
    </recommendedName>
</protein>
<organism evidence="13 14">
    <name type="scientific">Bacillus timonensis</name>
    <dbReference type="NCBI Taxonomy" id="1033734"/>
    <lineage>
        <taxon>Bacteria</taxon>
        <taxon>Bacillati</taxon>
        <taxon>Bacillota</taxon>
        <taxon>Bacilli</taxon>
        <taxon>Bacillales</taxon>
        <taxon>Bacillaceae</taxon>
        <taxon>Bacillus</taxon>
    </lineage>
</organism>
<dbReference type="Pfam" id="PF00480">
    <property type="entry name" value="ROK"/>
    <property type="match status" value="1"/>
</dbReference>
<dbReference type="SUPFAM" id="SSF53067">
    <property type="entry name" value="Actin-like ATPase domain"/>
    <property type="match status" value="1"/>
</dbReference>
<evidence type="ECO:0000256" key="2">
    <source>
        <dbReference type="ARBA" id="ARBA00006479"/>
    </source>
</evidence>
<dbReference type="Gene3D" id="3.30.420.40">
    <property type="match status" value="2"/>
</dbReference>
<keyword evidence="9" id="KW-0460">Magnesium</keyword>
<evidence type="ECO:0000313" key="13">
    <source>
        <dbReference type="EMBL" id="THE13934.1"/>
    </source>
</evidence>
<evidence type="ECO:0000256" key="9">
    <source>
        <dbReference type="ARBA" id="ARBA00022842"/>
    </source>
</evidence>
<dbReference type="PROSITE" id="PS01125">
    <property type="entry name" value="ROK"/>
    <property type="match status" value="1"/>
</dbReference>
<keyword evidence="6" id="KW-0418">Kinase</keyword>
<gene>
    <name evidence="13" type="ORF">E1I69_05355</name>
</gene>
<comment type="caution">
    <text evidence="13">The sequence shown here is derived from an EMBL/GenBank/DDBJ whole genome shotgun (WGS) entry which is preliminary data.</text>
</comment>
<proteinExistence type="inferred from homology"/>
<reference evidence="13 14" key="1">
    <citation type="journal article" date="2019" name="Indoor Air">
        <title>Impacts of indoor surface finishes on bacterial viability.</title>
        <authorList>
            <person name="Hu J."/>
            <person name="Maamar S.B."/>
            <person name="Glawe A.J."/>
            <person name="Gottel N."/>
            <person name="Gilbert J.A."/>
            <person name="Hartmann E.M."/>
        </authorList>
    </citation>
    <scope>NUCLEOTIDE SEQUENCE [LARGE SCALE GENOMIC DNA]</scope>
    <source>
        <strain evidence="13 14">AF060A6</strain>
    </source>
</reference>
<keyword evidence="8" id="KW-0067">ATP-binding</keyword>
<name>A0A4S3PWJ1_9BACI</name>
<dbReference type="Proteomes" id="UP000306477">
    <property type="component" value="Unassembled WGS sequence"/>
</dbReference>
<keyword evidence="5" id="KW-0547">Nucleotide-binding</keyword>
<keyword evidence="14" id="KW-1185">Reference proteome</keyword>
<evidence type="ECO:0000256" key="6">
    <source>
        <dbReference type="ARBA" id="ARBA00022777"/>
    </source>
</evidence>
<dbReference type="CDD" id="cd24067">
    <property type="entry name" value="ASKHA_NBD_ROK_BsFRK-like"/>
    <property type="match status" value="1"/>
</dbReference>